<feature type="transmembrane region" description="Helical" evidence="1">
    <location>
        <begin position="255"/>
        <end position="281"/>
    </location>
</feature>
<dbReference type="InterPro" id="IPR052529">
    <property type="entry name" value="Bact_Transport_Assoc"/>
</dbReference>
<dbReference type="Proteomes" id="UP001165586">
    <property type="component" value="Unassembled WGS sequence"/>
</dbReference>
<dbReference type="Pfam" id="PF04235">
    <property type="entry name" value="DUF418"/>
    <property type="match status" value="1"/>
</dbReference>
<dbReference type="EMBL" id="JANLCJ010000001">
    <property type="protein sequence ID" value="MCS5732633.1"/>
    <property type="molecule type" value="Genomic_DNA"/>
</dbReference>
<feature type="domain" description="DUF418" evidence="2">
    <location>
        <begin position="188"/>
        <end position="330"/>
    </location>
</feature>
<gene>
    <name evidence="3" type="ORF">N1032_02605</name>
</gene>
<evidence type="ECO:0000313" key="3">
    <source>
        <dbReference type="EMBL" id="MCS5732633.1"/>
    </source>
</evidence>
<keyword evidence="4" id="KW-1185">Reference proteome</keyword>
<feature type="transmembrane region" description="Helical" evidence="1">
    <location>
        <begin position="90"/>
        <end position="108"/>
    </location>
</feature>
<keyword evidence="1" id="KW-1133">Transmembrane helix</keyword>
<evidence type="ECO:0000259" key="2">
    <source>
        <dbReference type="Pfam" id="PF04235"/>
    </source>
</evidence>
<dbReference type="PANTHER" id="PTHR30590">
    <property type="entry name" value="INNER MEMBRANE PROTEIN"/>
    <property type="match status" value="1"/>
</dbReference>
<accession>A0ABT2GXF3</accession>
<organism evidence="3 4">
    <name type="scientific">Herbiconiux daphne</name>
    <dbReference type="NCBI Taxonomy" id="2970914"/>
    <lineage>
        <taxon>Bacteria</taxon>
        <taxon>Bacillati</taxon>
        <taxon>Actinomycetota</taxon>
        <taxon>Actinomycetes</taxon>
        <taxon>Micrococcales</taxon>
        <taxon>Microbacteriaceae</taxon>
        <taxon>Herbiconiux</taxon>
    </lineage>
</organism>
<reference evidence="3" key="1">
    <citation type="submission" date="2022-08" db="EMBL/GenBank/DDBJ databases">
        <authorList>
            <person name="Deng Y."/>
            <person name="Han X.-F."/>
            <person name="Zhang Y.-Q."/>
        </authorList>
    </citation>
    <scope>NUCLEOTIDE SEQUENCE</scope>
    <source>
        <strain evidence="3">CPCC 203386</strain>
    </source>
</reference>
<dbReference type="InterPro" id="IPR007349">
    <property type="entry name" value="DUF418"/>
</dbReference>
<evidence type="ECO:0000313" key="4">
    <source>
        <dbReference type="Proteomes" id="UP001165586"/>
    </source>
</evidence>
<feature type="transmembrane region" description="Helical" evidence="1">
    <location>
        <begin position="35"/>
        <end position="55"/>
    </location>
</feature>
<sequence length="349" mass="36672">MGLDIARGLALVGMLFAHTVPEGDAETVFDGRSSILFATIAGVSLGLMSGGASRVGREDRGRVARVVALRGVVLVVLGLALTAFDTPVAIILDTYGLLFVVAIPLLFAPRWAIAAIAAVSALLGPVAVDAVDAAVEAATGPAESVVESAWAYFPLRWLIEAYPAPVWLAYIAVGILVARSDLRRPVTQLALVVLGALVAAGAYSIAAAVGHPVLAHDDTTAEVLASGGVAVAVIGALVGLTASAPPRMRRIAERLLYPLAAAGSMPLTVYTLQIVVIWVYITIVDHPGGFLGWQNLPLFVGLAVPTVLAASLWRLRFEQGPLEWVVSRVTTQRPWPEKRRRQTNPPPAL</sequence>
<dbReference type="PANTHER" id="PTHR30590:SF3">
    <property type="entry name" value="HYPOTHETICAL MEMBRANE SPANNING PROTEIN"/>
    <property type="match status" value="1"/>
</dbReference>
<dbReference type="RefSeq" id="WP_259537256.1">
    <property type="nucleotide sequence ID" value="NZ_JANLCJ010000001.1"/>
</dbReference>
<protein>
    <submittedName>
        <fullName evidence="3">DUF418 domain-containing protein</fullName>
    </submittedName>
</protein>
<feature type="transmembrane region" description="Helical" evidence="1">
    <location>
        <begin position="115"/>
        <end position="135"/>
    </location>
</feature>
<feature type="transmembrane region" description="Helical" evidence="1">
    <location>
        <begin position="67"/>
        <end position="84"/>
    </location>
</feature>
<feature type="transmembrane region" description="Helical" evidence="1">
    <location>
        <begin position="293"/>
        <end position="313"/>
    </location>
</feature>
<keyword evidence="1" id="KW-0812">Transmembrane</keyword>
<comment type="caution">
    <text evidence="3">The sequence shown here is derived from an EMBL/GenBank/DDBJ whole genome shotgun (WGS) entry which is preliminary data.</text>
</comment>
<name>A0ABT2GXF3_9MICO</name>
<proteinExistence type="predicted"/>
<feature type="transmembrane region" description="Helical" evidence="1">
    <location>
        <begin position="189"/>
        <end position="211"/>
    </location>
</feature>
<evidence type="ECO:0000256" key="1">
    <source>
        <dbReference type="SAM" id="Phobius"/>
    </source>
</evidence>
<feature type="transmembrane region" description="Helical" evidence="1">
    <location>
        <begin position="155"/>
        <end position="177"/>
    </location>
</feature>
<feature type="transmembrane region" description="Helical" evidence="1">
    <location>
        <begin position="223"/>
        <end position="243"/>
    </location>
</feature>
<keyword evidence="1" id="KW-0472">Membrane</keyword>